<feature type="compositionally biased region" description="Low complexity" evidence="1">
    <location>
        <begin position="508"/>
        <end position="520"/>
    </location>
</feature>
<sequence length="698" mass="75138">MRGKVSDPQRAASSRYRERNKDDLRRKARERMAKRRAELKNSEEAWAAYTAKAREDSARYRSAHAETLAQNQAAYRAKRPRHPAPAPAPQSAPYDDHLNYFLDYLDPTIAPDYVPKPGQSSRKRKFYILIDGFLFFVGSLDNPNQTKEKKEKKGAYLGVPALLFGFGAKPERDALNALQRELGVLKVKGAGTARLDAPVVGFEDVIAVRVGRHDPIGEVEAGRVAVHQRLLNGFAIDVVVLGGFAIGKSVPICPRTFGLSGVRGEGKRAAAGDGGFGMLENRILVDALAAANPLEVVAGEDKVLGALFLCLLLHTGGGGEFAGGNDDRGYRSAILDHQPSVSFHIHNEDSPLHAARHGLKSHGALYSLPCDDISFPTPLFHQPPPSTDQENQKCPPKFGANHGYFPQPGHEDTVAHDGRKDGRYFVVGAGHCGNGVFTDPIVANKQTDGFSGYHKRSAKRWTGVGGVEDLWASFCDELHQGGCHPPTRLPEGWDAPVPVVRGCPPAPAAAHPASAAAVPAAEPPFPSINAPRTPRASDTTGSGNTSASPLFVHSSASSSPLPPPPQYHTMAPTASGSPRPRTALNPGGNVFSSSAGSSMLSAFGSTLSSSLSSSSQSSSATWTPKKSTQSRGYDTDYFYDNDSDDEKLPRQWAVRGLDELFPNVDEAFDALRQSLGRLKYMEVRSSRNLAKLRRFAAS</sequence>
<organism evidence="2 3">
    <name type="scientific">Mycena alexandri</name>
    <dbReference type="NCBI Taxonomy" id="1745969"/>
    <lineage>
        <taxon>Eukaryota</taxon>
        <taxon>Fungi</taxon>
        <taxon>Dikarya</taxon>
        <taxon>Basidiomycota</taxon>
        <taxon>Agaricomycotina</taxon>
        <taxon>Agaricomycetes</taxon>
        <taxon>Agaricomycetidae</taxon>
        <taxon>Agaricales</taxon>
        <taxon>Marasmiineae</taxon>
        <taxon>Mycenaceae</taxon>
        <taxon>Mycena</taxon>
    </lineage>
</organism>
<feature type="compositionally biased region" description="Polar residues" evidence="1">
    <location>
        <begin position="536"/>
        <end position="545"/>
    </location>
</feature>
<evidence type="ECO:0000313" key="2">
    <source>
        <dbReference type="EMBL" id="KAJ7015992.1"/>
    </source>
</evidence>
<feature type="compositionally biased region" description="Polar residues" evidence="1">
    <location>
        <begin position="620"/>
        <end position="632"/>
    </location>
</feature>
<comment type="caution">
    <text evidence="2">The sequence shown here is derived from an EMBL/GenBank/DDBJ whole genome shotgun (WGS) entry which is preliminary data.</text>
</comment>
<feature type="region of interest" description="Disordered" evidence="1">
    <location>
        <begin position="1"/>
        <end position="41"/>
    </location>
</feature>
<feature type="region of interest" description="Disordered" evidence="1">
    <location>
        <begin position="60"/>
        <end position="91"/>
    </location>
</feature>
<dbReference type="Proteomes" id="UP001218188">
    <property type="component" value="Unassembled WGS sequence"/>
</dbReference>
<reference evidence="2" key="1">
    <citation type="submission" date="2023-03" db="EMBL/GenBank/DDBJ databases">
        <title>Massive genome expansion in bonnet fungi (Mycena s.s.) driven by repeated elements and novel gene families across ecological guilds.</title>
        <authorList>
            <consortium name="Lawrence Berkeley National Laboratory"/>
            <person name="Harder C.B."/>
            <person name="Miyauchi S."/>
            <person name="Viragh M."/>
            <person name="Kuo A."/>
            <person name="Thoen E."/>
            <person name="Andreopoulos B."/>
            <person name="Lu D."/>
            <person name="Skrede I."/>
            <person name="Drula E."/>
            <person name="Henrissat B."/>
            <person name="Morin E."/>
            <person name="Kohler A."/>
            <person name="Barry K."/>
            <person name="LaButti K."/>
            <person name="Morin E."/>
            <person name="Salamov A."/>
            <person name="Lipzen A."/>
            <person name="Mereny Z."/>
            <person name="Hegedus B."/>
            <person name="Baldrian P."/>
            <person name="Stursova M."/>
            <person name="Weitz H."/>
            <person name="Taylor A."/>
            <person name="Grigoriev I.V."/>
            <person name="Nagy L.G."/>
            <person name="Martin F."/>
            <person name="Kauserud H."/>
        </authorList>
    </citation>
    <scope>NUCLEOTIDE SEQUENCE</scope>
    <source>
        <strain evidence="2">CBHHK200</strain>
    </source>
</reference>
<gene>
    <name evidence="2" type="ORF">C8F04DRAFT_1203936</name>
</gene>
<dbReference type="AlphaFoldDB" id="A0AAD6RW49"/>
<feature type="compositionally biased region" description="Basic and acidic residues" evidence="1">
    <location>
        <begin position="15"/>
        <end position="25"/>
    </location>
</feature>
<accession>A0AAD6RW49</accession>
<dbReference type="EMBL" id="JARJCM010000664">
    <property type="protein sequence ID" value="KAJ7015992.1"/>
    <property type="molecule type" value="Genomic_DNA"/>
</dbReference>
<keyword evidence="3" id="KW-1185">Reference proteome</keyword>
<evidence type="ECO:0000313" key="3">
    <source>
        <dbReference type="Proteomes" id="UP001218188"/>
    </source>
</evidence>
<proteinExistence type="predicted"/>
<protein>
    <submittedName>
        <fullName evidence="2">Uncharacterized protein</fullName>
    </submittedName>
</protein>
<feature type="region of interest" description="Disordered" evidence="1">
    <location>
        <begin position="506"/>
        <end position="590"/>
    </location>
</feature>
<evidence type="ECO:0000256" key="1">
    <source>
        <dbReference type="SAM" id="MobiDB-lite"/>
    </source>
</evidence>
<feature type="compositionally biased region" description="Low complexity" evidence="1">
    <location>
        <begin position="546"/>
        <end position="559"/>
    </location>
</feature>
<name>A0AAD6RW49_9AGAR</name>
<feature type="region of interest" description="Disordered" evidence="1">
    <location>
        <begin position="613"/>
        <end position="634"/>
    </location>
</feature>